<dbReference type="EMBL" id="CAKOFQ010006683">
    <property type="protein sequence ID" value="CAH1959686.1"/>
    <property type="molecule type" value="Genomic_DNA"/>
</dbReference>
<evidence type="ECO:0000313" key="1">
    <source>
        <dbReference type="EMBL" id="CAH1959686.1"/>
    </source>
</evidence>
<reference evidence="1" key="1">
    <citation type="submission" date="2022-03" db="EMBL/GenBank/DDBJ databases">
        <authorList>
            <person name="Sayadi A."/>
        </authorList>
    </citation>
    <scope>NUCLEOTIDE SEQUENCE</scope>
</reference>
<protein>
    <submittedName>
        <fullName evidence="1">Uncharacterized protein</fullName>
    </submittedName>
</protein>
<accession>A0A9P0JTJ4</accession>
<dbReference type="Proteomes" id="UP001152888">
    <property type="component" value="Unassembled WGS sequence"/>
</dbReference>
<keyword evidence="2" id="KW-1185">Reference proteome</keyword>
<evidence type="ECO:0000313" key="2">
    <source>
        <dbReference type="Proteomes" id="UP001152888"/>
    </source>
</evidence>
<organism evidence="1 2">
    <name type="scientific">Acanthoscelides obtectus</name>
    <name type="common">Bean weevil</name>
    <name type="synonym">Bruchus obtectus</name>
    <dbReference type="NCBI Taxonomy" id="200917"/>
    <lineage>
        <taxon>Eukaryota</taxon>
        <taxon>Metazoa</taxon>
        <taxon>Ecdysozoa</taxon>
        <taxon>Arthropoda</taxon>
        <taxon>Hexapoda</taxon>
        <taxon>Insecta</taxon>
        <taxon>Pterygota</taxon>
        <taxon>Neoptera</taxon>
        <taxon>Endopterygota</taxon>
        <taxon>Coleoptera</taxon>
        <taxon>Polyphaga</taxon>
        <taxon>Cucujiformia</taxon>
        <taxon>Chrysomeloidea</taxon>
        <taxon>Chrysomelidae</taxon>
        <taxon>Bruchinae</taxon>
        <taxon>Bruchini</taxon>
        <taxon>Acanthoscelides</taxon>
    </lineage>
</organism>
<sequence>MSGWYDAQPEPSPVPLWVPPRSTVSPTAIVVAQSCNCSSSTASSASKWYHRIVVPSTNRSRPSDASASWLIHNRIIHAESKR</sequence>
<dbReference type="AlphaFoldDB" id="A0A9P0JTJ4"/>
<comment type="caution">
    <text evidence="1">The sequence shown here is derived from an EMBL/GenBank/DDBJ whole genome shotgun (WGS) entry which is preliminary data.</text>
</comment>
<name>A0A9P0JTJ4_ACAOB</name>
<gene>
    <name evidence="1" type="ORF">ACAOBT_LOCUS3311</name>
</gene>
<proteinExistence type="predicted"/>